<dbReference type="AlphaFoldDB" id="A0A024HGC7"/>
<evidence type="ECO:0000256" key="5">
    <source>
        <dbReference type="ARBA" id="ARBA00022741"/>
    </source>
</evidence>
<gene>
    <name evidence="12" type="primary">fbpC</name>
    <name evidence="12" type="ORF">PKB_2200</name>
</gene>
<evidence type="ECO:0000256" key="1">
    <source>
        <dbReference type="ARBA" id="ARBA00022448"/>
    </source>
</evidence>
<dbReference type="GO" id="GO:0016887">
    <property type="term" value="F:ATP hydrolysis activity"/>
    <property type="evidence" value="ECO:0007669"/>
    <property type="project" value="InterPro"/>
</dbReference>
<dbReference type="RefSeq" id="WP_043251623.1">
    <property type="nucleotide sequence ID" value="NZ_HG322950.1"/>
</dbReference>
<dbReference type="KEGG" id="pkc:PKB_2200"/>
<dbReference type="STRING" id="1301098.PKB_2200"/>
<dbReference type="SUPFAM" id="SSF52540">
    <property type="entry name" value="P-loop containing nucleoside triphosphate hydrolases"/>
    <property type="match status" value="1"/>
</dbReference>
<dbReference type="InterPro" id="IPR003593">
    <property type="entry name" value="AAA+_ATPase"/>
</dbReference>
<dbReference type="PANTHER" id="PTHR42781">
    <property type="entry name" value="SPERMIDINE/PUTRESCINE IMPORT ATP-BINDING PROTEIN POTA"/>
    <property type="match status" value="1"/>
</dbReference>
<evidence type="ECO:0000313" key="12">
    <source>
        <dbReference type="EMBL" id="CDF83547.1"/>
    </source>
</evidence>
<proteinExistence type="predicted"/>
<dbReference type="CDD" id="cd03259">
    <property type="entry name" value="ABC_Carb_Solutes_like"/>
    <property type="match status" value="1"/>
</dbReference>
<keyword evidence="12" id="KW-0378">Hydrolase</keyword>
<evidence type="ECO:0000313" key="13">
    <source>
        <dbReference type="Proteomes" id="UP000025241"/>
    </source>
</evidence>
<reference evidence="12 13" key="2">
    <citation type="submission" date="2014-05" db="EMBL/GenBank/DDBJ databases">
        <title>Genome sequence of the 3-chlorobenzoate degrading bacterium Pseudomonas knackmussii B13 shows multiple evidence for horizontal gene transfer.</title>
        <authorList>
            <person name="Miyazaki R."/>
            <person name="Bertelli C."/>
            <person name="Falquet L."/>
            <person name="Robinson-Rechavi M."/>
            <person name="Gharib W."/>
            <person name="Roy S."/>
            <person name="Van der Meer J.R."/>
        </authorList>
    </citation>
    <scope>NUCLEOTIDE SEQUENCE [LARGE SCALE GENOMIC DNA]</scope>
    <source>
        <strain evidence="12 13">B13</strain>
    </source>
</reference>
<keyword evidence="1" id="KW-0813">Transport</keyword>
<dbReference type="PROSITE" id="PS50893">
    <property type="entry name" value="ABC_TRANSPORTER_2"/>
    <property type="match status" value="1"/>
</dbReference>
<evidence type="ECO:0000259" key="11">
    <source>
        <dbReference type="PROSITE" id="PS50893"/>
    </source>
</evidence>
<dbReference type="eggNOG" id="COG3842">
    <property type="taxonomic scope" value="Bacteria"/>
</dbReference>
<reference evidence="12 13" key="1">
    <citation type="submission" date="2013-03" db="EMBL/GenBank/DDBJ databases">
        <authorList>
            <person name="Linke B."/>
        </authorList>
    </citation>
    <scope>NUCLEOTIDE SEQUENCE [LARGE SCALE GENOMIC DNA]</scope>
    <source>
        <strain evidence="12 13">B13</strain>
    </source>
</reference>
<evidence type="ECO:0000256" key="10">
    <source>
        <dbReference type="ARBA" id="ARBA00023136"/>
    </source>
</evidence>
<keyword evidence="8" id="KW-0408">Iron</keyword>
<dbReference type="GO" id="GO:0005524">
    <property type="term" value="F:ATP binding"/>
    <property type="evidence" value="ECO:0007669"/>
    <property type="project" value="UniProtKB-KW"/>
</dbReference>
<dbReference type="OrthoDB" id="9802264at2"/>
<evidence type="ECO:0000256" key="7">
    <source>
        <dbReference type="ARBA" id="ARBA00022967"/>
    </source>
</evidence>
<feature type="domain" description="ABC transporter" evidence="11">
    <location>
        <begin position="4"/>
        <end position="236"/>
    </location>
</feature>
<dbReference type="Gene3D" id="3.40.50.300">
    <property type="entry name" value="P-loop containing nucleotide triphosphate hydrolases"/>
    <property type="match status" value="1"/>
</dbReference>
<dbReference type="InterPro" id="IPR015853">
    <property type="entry name" value="ABC_transpr_FbpC"/>
</dbReference>
<dbReference type="InterPro" id="IPR008995">
    <property type="entry name" value="Mo/tungstate-bd_C_term_dom"/>
</dbReference>
<dbReference type="PATRIC" id="fig|1301098.3.peg.2195"/>
<dbReference type="InterPro" id="IPR003439">
    <property type="entry name" value="ABC_transporter-like_ATP-bd"/>
</dbReference>
<dbReference type="InterPro" id="IPR027417">
    <property type="entry name" value="P-loop_NTPase"/>
</dbReference>
<dbReference type="InterPro" id="IPR017871">
    <property type="entry name" value="ABC_transporter-like_CS"/>
</dbReference>
<dbReference type="FunFam" id="3.40.50.300:FF:000425">
    <property type="entry name" value="Probable ABC transporter, ATP-binding subunit"/>
    <property type="match status" value="1"/>
</dbReference>
<keyword evidence="13" id="KW-1185">Reference proteome</keyword>
<keyword evidence="4" id="KW-0997">Cell inner membrane</keyword>
<name>A0A024HGC7_PSEKB</name>
<dbReference type="InterPro" id="IPR050093">
    <property type="entry name" value="ABC_SmlMolc_Importer"/>
</dbReference>
<sequence>MSTLEIHAVSRYFGASAALETFSLSVPAGSRTAVVGPSGSGKTTLLRLIAGFEFPDTGRITFDGVTLADETSAIPAHRRVIGYVPQDGALFPHLSVAANIAFGLDGHAAEKQRRVDQLLEMVSLDRDMGRRWPHELSGGQQQRVALARALAQSPRLMLLDEPFSALDSGLRVSMRKAVSQVLSDAGVTAILVTHDQEEALSFGDQLAVLRQGRLVQAGAPKDLYLRPADEETAFFLGDALVLPASVEAGWARCPLGRVRVGEGESAGRARILLRPEQLHLSPAGLPANSADGCFGTVVGSDFGGNKCTVTVRLDDAGEADWGGGEWRLPVRVSALDSPDLGSRVHLFASGQSHLFRP</sequence>
<dbReference type="Gene3D" id="2.40.50.450">
    <property type="match status" value="1"/>
</dbReference>
<keyword evidence="9" id="KW-0406">Ion transport</keyword>
<dbReference type="GO" id="GO:0015697">
    <property type="term" value="P:quaternary ammonium group transport"/>
    <property type="evidence" value="ECO:0007669"/>
    <property type="project" value="UniProtKB-ARBA"/>
</dbReference>
<dbReference type="GO" id="GO:0015408">
    <property type="term" value="F:ABC-type ferric iron transporter activity"/>
    <property type="evidence" value="ECO:0007669"/>
    <property type="project" value="InterPro"/>
</dbReference>
<dbReference type="EC" id="3.6.3.30" evidence="12"/>
<evidence type="ECO:0000256" key="9">
    <source>
        <dbReference type="ARBA" id="ARBA00023065"/>
    </source>
</evidence>
<keyword evidence="7" id="KW-1278">Translocase</keyword>
<evidence type="ECO:0000256" key="3">
    <source>
        <dbReference type="ARBA" id="ARBA00022496"/>
    </source>
</evidence>
<dbReference type="EMBL" id="HG322950">
    <property type="protein sequence ID" value="CDF83547.1"/>
    <property type="molecule type" value="Genomic_DNA"/>
</dbReference>
<dbReference type="HOGENOM" id="CLU_000604_1_1_6"/>
<keyword evidence="10" id="KW-0472">Membrane</keyword>
<evidence type="ECO:0000256" key="4">
    <source>
        <dbReference type="ARBA" id="ARBA00022519"/>
    </source>
</evidence>
<protein>
    <submittedName>
        <fullName evidence="12">Fe(3+) ions import ATP-binding protein FbpC</fullName>
        <ecNumber evidence="12">3.6.3.30</ecNumber>
    </submittedName>
</protein>
<evidence type="ECO:0000256" key="6">
    <source>
        <dbReference type="ARBA" id="ARBA00022840"/>
    </source>
</evidence>
<dbReference type="PROSITE" id="PS00211">
    <property type="entry name" value="ABC_TRANSPORTER_1"/>
    <property type="match status" value="1"/>
</dbReference>
<organism evidence="12 13">
    <name type="scientific">Pseudomonas knackmussii (strain DSM 6978 / CCUG 54928 / LMG 23759 / B13)</name>
    <dbReference type="NCBI Taxonomy" id="1301098"/>
    <lineage>
        <taxon>Bacteria</taxon>
        <taxon>Pseudomonadati</taxon>
        <taxon>Pseudomonadota</taxon>
        <taxon>Gammaproteobacteria</taxon>
        <taxon>Pseudomonadales</taxon>
        <taxon>Pseudomonadaceae</taxon>
        <taxon>Pseudomonas</taxon>
    </lineage>
</organism>
<keyword evidence="5" id="KW-0547">Nucleotide-binding</keyword>
<accession>A0A024HGC7</accession>
<dbReference type="SMART" id="SM00382">
    <property type="entry name" value="AAA"/>
    <property type="match status" value="1"/>
</dbReference>
<dbReference type="Proteomes" id="UP000025241">
    <property type="component" value="Chromosome I"/>
</dbReference>
<dbReference type="GO" id="GO:0016020">
    <property type="term" value="C:membrane"/>
    <property type="evidence" value="ECO:0007669"/>
    <property type="project" value="InterPro"/>
</dbReference>
<keyword evidence="2" id="KW-1003">Cell membrane</keyword>
<evidence type="ECO:0000256" key="2">
    <source>
        <dbReference type="ARBA" id="ARBA00022475"/>
    </source>
</evidence>
<dbReference type="Pfam" id="PF00005">
    <property type="entry name" value="ABC_tran"/>
    <property type="match status" value="1"/>
</dbReference>
<keyword evidence="3" id="KW-0410">Iron transport</keyword>
<keyword evidence="6 12" id="KW-0067">ATP-binding</keyword>
<dbReference type="PANTHER" id="PTHR42781:SF5">
    <property type="entry name" value="PUTRESCINE TRANSPORT ATP-BINDING PROTEIN POTG"/>
    <property type="match status" value="1"/>
</dbReference>
<evidence type="ECO:0000256" key="8">
    <source>
        <dbReference type="ARBA" id="ARBA00023004"/>
    </source>
</evidence>
<dbReference type="SUPFAM" id="SSF50331">
    <property type="entry name" value="MOP-like"/>
    <property type="match status" value="1"/>
</dbReference>